<comment type="subcellular location">
    <subcellularLocation>
        <location evidence="1">Membrane</location>
        <topology evidence="1">Single-pass membrane protein</topology>
    </subcellularLocation>
</comment>
<evidence type="ECO:0000256" key="8">
    <source>
        <dbReference type="PROSITE-ProRule" id="PRU00043"/>
    </source>
</evidence>
<evidence type="ECO:0000256" key="10">
    <source>
        <dbReference type="SAM" id="Phobius"/>
    </source>
</evidence>
<keyword evidence="7" id="KW-0325">Glycoprotein</keyword>
<sequence>MVFAVCFFLTVILTTASHAIKRNEVVMNASEDVEVGSTIGSLASSYSIGGRETSYIGMLKADSLFNIEKNGKVVVARPIDLESLCQERVICCSNSKPCQLSYTVMVEDPRFEDMVEIQLRIRIMDANDHVPRFRNPNGQVVQISEKALTGTSISIEPAIDGDWSLENQIQRYTLHGSDIQRNFEIDNSNLPRVELRLRDQLDYEKQSVYKGNLEACDRHNCTTIPLTINVIDVNDNLPFFHPPLEHNLTLPEDTPSGKVILRLNATDYDSSPNARMRFEFDGSGDPSIPTTFHLDSRTGAISLARRLQADAQLNYRFKVRVTDVSDSAPEGSFNDLQRQNTVTVNIRVEDINDFAPDIQMVIPPEGSEVWVPENSPPAKIVTLKVDDRDLGDNGQVSCSLDSPDDSFELKPLVSSVYTLHSLRKFDAEVEPIIFVNITCSDRGTPRPKSTQKLIVVRIEDENEFEPVFLKKDYTAKITENAPNNTFVLQVIARDEDQSAQLEYSLKGDGERYFKIDSGTGKITTMERDTDQMSRLDREMTPEVTFFVLVRDAKPERLAGGGKGDSQKPLTVVHTAQATVTVKLIDENDNAPSFTDIGPFYLSENQPKHSKVNGHLHAEDPDDGLNGKVKYGLQDVWDSSTHLRKHNLIQLDETTGLLRALEPLDREQTSEYTLRVVACDMAPRDTRCTRINVTLSVVDVNDNAPEWLFPIVTDDATGENSECVNITTDAIAGQVVAQLVAHDRDAGQNGKVRYALHDPHSQVVFAVNATTGQVTVANRYYTGLTEVSESRSLQQPNLQPGVHRLRIRASDMGQPPQFSDTWLTIRVVGVSSGFFTLQTGLLVLLVLVTLIIAVSLIAAIICIRRQHSAGFKTRQQVTATPTHPPSYILPPTYPHSDYPTFLKQNGSGPAYMSAKTTAGSVCSSEHCDGSGGGNCPITDLGVNEFYAPYGLASSTQGDEQVRFVEVDPNSGTYLVGSNASPGLRIIGGYHPLAYNTCDSLSQLPTTSSGATHGMLKFRQTSGSPEFIYHGRGNGEEIFELPESSGGRYSAQSHPHTSSSSQHPHLTSSEQFEGGSADSGRGVSEDEPPSSHVIHCNGSTDCLPLSNTSTFFCQNNGNLHIPSTFLRNCGLQEERLPSSGECLG</sequence>
<feature type="domain" description="Cadherin" evidence="12">
    <location>
        <begin position="242"/>
        <end position="358"/>
    </location>
</feature>
<keyword evidence="4 8" id="KW-0106">Calcium</keyword>
<evidence type="ECO:0000313" key="13">
    <source>
        <dbReference type="EMBL" id="VUZ42682.1"/>
    </source>
</evidence>
<dbReference type="InterPro" id="IPR002126">
    <property type="entry name" value="Cadherin-like_dom"/>
</dbReference>
<dbReference type="GO" id="GO:0005886">
    <property type="term" value="C:plasma membrane"/>
    <property type="evidence" value="ECO:0007669"/>
    <property type="project" value="InterPro"/>
</dbReference>
<keyword evidence="6 10" id="KW-0472">Membrane</keyword>
<feature type="domain" description="Cadherin" evidence="12">
    <location>
        <begin position="717"/>
        <end position="834"/>
    </location>
</feature>
<keyword evidence="11" id="KW-0732">Signal</keyword>
<feature type="domain" description="Cadherin" evidence="12">
    <location>
        <begin position="363"/>
        <end position="468"/>
    </location>
</feature>
<dbReference type="InterPro" id="IPR015919">
    <property type="entry name" value="Cadherin-like_sf"/>
</dbReference>
<dbReference type="Gene3D" id="2.60.40.60">
    <property type="entry name" value="Cadherins"/>
    <property type="match status" value="7"/>
</dbReference>
<keyword evidence="2 10" id="KW-0812">Transmembrane</keyword>
<evidence type="ECO:0000256" key="11">
    <source>
        <dbReference type="SAM" id="SignalP"/>
    </source>
</evidence>
<feature type="domain" description="Cadherin" evidence="12">
    <location>
        <begin position="469"/>
        <end position="593"/>
    </location>
</feature>
<dbReference type="GO" id="GO:0005509">
    <property type="term" value="F:calcium ion binding"/>
    <property type="evidence" value="ECO:0007669"/>
    <property type="project" value="UniProtKB-UniRule"/>
</dbReference>
<feature type="signal peptide" evidence="11">
    <location>
        <begin position="1"/>
        <end position="19"/>
    </location>
</feature>
<dbReference type="PRINTS" id="PR00205">
    <property type="entry name" value="CADHERIN"/>
</dbReference>
<evidence type="ECO:0000256" key="4">
    <source>
        <dbReference type="ARBA" id="ARBA00022837"/>
    </source>
</evidence>
<dbReference type="InterPro" id="IPR020894">
    <property type="entry name" value="Cadherin_CS"/>
</dbReference>
<dbReference type="SUPFAM" id="SSF49313">
    <property type="entry name" value="Cadherin-like"/>
    <property type="match status" value="6"/>
</dbReference>
<evidence type="ECO:0000256" key="2">
    <source>
        <dbReference type="ARBA" id="ARBA00022692"/>
    </source>
</evidence>
<evidence type="ECO:0000256" key="5">
    <source>
        <dbReference type="ARBA" id="ARBA00022989"/>
    </source>
</evidence>
<evidence type="ECO:0000256" key="9">
    <source>
        <dbReference type="SAM" id="MobiDB-lite"/>
    </source>
</evidence>
<evidence type="ECO:0000256" key="6">
    <source>
        <dbReference type="ARBA" id="ARBA00023136"/>
    </source>
</evidence>
<dbReference type="EMBL" id="CABIJS010000089">
    <property type="protein sequence ID" value="VUZ42682.1"/>
    <property type="molecule type" value="Genomic_DNA"/>
</dbReference>
<feature type="transmembrane region" description="Helical" evidence="10">
    <location>
        <begin position="840"/>
        <end position="862"/>
    </location>
</feature>
<dbReference type="AlphaFoldDB" id="A0A564Y5X5"/>
<dbReference type="InterPro" id="IPR050174">
    <property type="entry name" value="Protocadherin/Cadherin-CA"/>
</dbReference>
<reference evidence="13 14" key="1">
    <citation type="submission" date="2019-07" db="EMBL/GenBank/DDBJ databases">
        <authorList>
            <person name="Jastrzebski P J."/>
            <person name="Paukszto L."/>
            <person name="Jastrzebski P J."/>
        </authorList>
    </citation>
    <scope>NUCLEOTIDE SEQUENCE [LARGE SCALE GENOMIC DNA]</scope>
    <source>
        <strain evidence="13 14">WMS-il1</strain>
    </source>
</reference>
<feature type="domain" description="Cadherin" evidence="12">
    <location>
        <begin position="135"/>
        <end position="240"/>
    </location>
</feature>
<dbReference type="PANTHER" id="PTHR24028:SF146">
    <property type="entry name" value="CADHERIN 96CB, ISOFORM D-RELATED"/>
    <property type="match status" value="1"/>
</dbReference>
<proteinExistence type="predicted"/>
<name>A0A564Y5X5_HYMDI</name>
<dbReference type="FunFam" id="2.60.40.60:FF:000092">
    <property type="entry name" value="Protocadherin 8"/>
    <property type="match status" value="1"/>
</dbReference>
<feature type="compositionally biased region" description="Low complexity" evidence="9">
    <location>
        <begin position="1048"/>
        <end position="1067"/>
    </location>
</feature>
<dbReference type="Proteomes" id="UP000321570">
    <property type="component" value="Unassembled WGS sequence"/>
</dbReference>
<evidence type="ECO:0000313" key="14">
    <source>
        <dbReference type="Proteomes" id="UP000321570"/>
    </source>
</evidence>
<feature type="domain" description="Cadherin" evidence="12">
    <location>
        <begin position="46"/>
        <end position="133"/>
    </location>
</feature>
<dbReference type="SMART" id="SM00112">
    <property type="entry name" value="CA"/>
    <property type="match status" value="6"/>
</dbReference>
<evidence type="ECO:0000256" key="1">
    <source>
        <dbReference type="ARBA" id="ARBA00004167"/>
    </source>
</evidence>
<feature type="domain" description="Cadherin" evidence="12">
    <location>
        <begin position="601"/>
        <end position="706"/>
    </location>
</feature>
<protein>
    <recommendedName>
        <fullName evidence="12">Cadherin domain-containing protein</fullName>
    </recommendedName>
</protein>
<keyword evidence="3" id="KW-0677">Repeat</keyword>
<accession>A0A564Y5X5</accession>
<evidence type="ECO:0000256" key="3">
    <source>
        <dbReference type="ARBA" id="ARBA00022737"/>
    </source>
</evidence>
<evidence type="ECO:0000256" key="7">
    <source>
        <dbReference type="ARBA" id="ARBA00023180"/>
    </source>
</evidence>
<keyword evidence="5 10" id="KW-1133">Transmembrane helix</keyword>
<dbReference type="PANTHER" id="PTHR24028">
    <property type="entry name" value="CADHERIN-87A"/>
    <property type="match status" value="1"/>
</dbReference>
<feature type="region of interest" description="Disordered" evidence="9">
    <location>
        <begin position="1035"/>
        <end position="1090"/>
    </location>
</feature>
<gene>
    <name evidence="13" type="ORF">WMSIL1_LOCUS3189</name>
</gene>
<keyword evidence="14" id="KW-1185">Reference proteome</keyword>
<evidence type="ECO:0000259" key="12">
    <source>
        <dbReference type="PROSITE" id="PS50268"/>
    </source>
</evidence>
<dbReference type="PROSITE" id="PS00232">
    <property type="entry name" value="CADHERIN_1"/>
    <property type="match status" value="4"/>
</dbReference>
<dbReference type="GO" id="GO:0007156">
    <property type="term" value="P:homophilic cell adhesion via plasma membrane adhesion molecules"/>
    <property type="evidence" value="ECO:0007669"/>
    <property type="project" value="InterPro"/>
</dbReference>
<organism evidence="13 14">
    <name type="scientific">Hymenolepis diminuta</name>
    <name type="common">Rat tapeworm</name>
    <dbReference type="NCBI Taxonomy" id="6216"/>
    <lineage>
        <taxon>Eukaryota</taxon>
        <taxon>Metazoa</taxon>
        <taxon>Spiralia</taxon>
        <taxon>Lophotrochozoa</taxon>
        <taxon>Platyhelminthes</taxon>
        <taxon>Cestoda</taxon>
        <taxon>Eucestoda</taxon>
        <taxon>Cyclophyllidea</taxon>
        <taxon>Hymenolepididae</taxon>
        <taxon>Hymenolepis</taxon>
    </lineage>
</organism>
<feature type="chain" id="PRO_5022207758" description="Cadherin domain-containing protein" evidence="11">
    <location>
        <begin position="20"/>
        <end position="1142"/>
    </location>
</feature>
<dbReference type="PROSITE" id="PS50268">
    <property type="entry name" value="CADHERIN_2"/>
    <property type="match status" value="7"/>
</dbReference>
<dbReference type="CDD" id="cd11304">
    <property type="entry name" value="Cadherin_repeat"/>
    <property type="match status" value="6"/>
</dbReference>
<dbReference type="Pfam" id="PF00028">
    <property type="entry name" value="Cadherin"/>
    <property type="match status" value="6"/>
</dbReference>